<evidence type="ECO:0000313" key="1">
    <source>
        <dbReference type="EnsemblPlants" id="AET4Gv20587200.12"/>
    </source>
</evidence>
<name>A0A453IKP8_AEGTS</name>
<reference evidence="1" key="4">
    <citation type="submission" date="2019-03" db="UniProtKB">
        <authorList>
            <consortium name="EnsemblPlants"/>
        </authorList>
    </citation>
    <scope>IDENTIFICATION</scope>
</reference>
<dbReference type="Proteomes" id="UP000015105">
    <property type="component" value="Chromosome 4D"/>
</dbReference>
<reference evidence="1" key="3">
    <citation type="journal article" date="2017" name="Nature">
        <title>Genome sequence of the progenitor of the wheat D genome Aegilops tauschii.</title>
        <authorList>
            <person name="Luo M.C."/>
            <person name="Gu Y.Q."/>
            <person name="Puiu D."/>
            <person name="Wang H."/>
            <person name="Twardziok S.O."/>
            <person name="Deal K.R."/>
            <person name="Huo N."/>
            <person name="Zhu T."/>
            <person name="Wang L."/>
            <person name="Wang Y."/>
            <person name="McGuire P.E."/>
            <person name="Liu S."/>
            <person name="Long H."/>
            <person name="Ramasamy R.K."/>
            <person name="Rodriguez J.C."/>
            <person name="Van S.L."/>
            <person name="Yuan L."/>
            <person name="Wang Z."/>
            <person name="Xia Z."/>
            <person name="Xiao L."/>
            <person name="Anderson O.D."/>
            <person name="Ouyang S."/>
            <person name="Liang Y."/>
            <person name="Zimin A.V."/>
            <person name="Pertea G."/>
            <person name="Qi P."/>
            <person name="Bennetzen J.L."/>
            <person name="Dai X."/>
            <person name="Dawson M.W."/>
            <person name="Muller H.G."/>
            <person name="Kugler K."/>
            <person name="Rivarola-Duarte L."/>
            <person name="Spannagl M."/>
            <person name="Mayer K.F.X."/>
            <person name="Lu F.H."/>
            <person name="Bevan M.W."/>
            <person name="Leroy P."/>
            <person name="Li P."/>
            <person name="You F.M."/>
            <person name="Sun Q."/>
            <person name="Liu Z."/>
            <person name="Lyons E."/>
            <person name="Wicker T."/>
            <person name="Salzberg S.L."/>
            <person name="Devos K.M."/>
            <person name="Dvorak J."/>
        </authorList>
    </citation>
    <scope>NUCLEOTIDE SEQUENCE [LARGE SCALE GENOMIC DNA]</scope>
    <source>
        <strain evidence="1">cv. AL8/78</strain>
    </source>
</reference>
<proteinExistence type="predicted"/>
<dbReference type="Gramene" id="AET4Gv20587200.12">
    <property type="protein sequence ID" value="AET4Gv20587200.12"/>
    <property type="gene ID" value="AET4Gv20587200"/>
</dbReference>
<dbReference type="EnsemblPlants" id="AET4Gv20587200.12">
    <property type="protein sequence ID" value="AET4Gv20587200.12"/>
    <property type="gene ID" value="AET4Gv20587200"/>
</dbReference>
<reference evidence="2" key="2">
    <citation type="journal article" date="2017" name="Nat. Plants">
        <title>The Aegilops tauschii genome reveals multiple impacts of transposons.</title>
        <authorList>
            <person name="Zhao G."/>
            <person name="Zou C."/>
            <person name="Li K."/>
            <person name="Wang K."/>
            <person name="Li T."/>
            <person name="Gao L."/>
            <person name="Zhang X."/>
            <person name="Wang H."/>
            <person name="Yang Z."/>
            <person name="Liu X."/>
            <person name="Jiang W."/>
            <person name="Mao L."/>
            <person name="Kong X."/>
            <person name="Jiao Y."/>
            <person name="Jia J."/>
        </authorList>
    </citation>
    <scope>NUCLEOTIDE SEQUENCE [LARGE SCALE GENOMIC DNA]</scope>
    <source>
        <strain evidence="2">cv. AL8/78</strain>
    </source>
</reference>
<organism evidence="1 2">
    <name type="scientific">Aegilops tauschii subsp. strangulata</name>
    <name type="common">Goatgrass</name>
    <dbReference type="NCBI Taxonomy" id="200361"/>
    <lineage>
        <taxon>Eukaryota</taxon>
        <taxon>Viridiplantae</taxon>
        <taxon>Streptophyta</taxon>
        <taxon>Embryophyta</taxon>
        <taxon>Tracheophyta</taxon>
        <taxon>Spermatophyta</taxon>
        <taxon>Magnoliopsida</taxon>
        <taxon>Liliopsida</taxon>
        <taxon>Poales</taxon>
        <taxon>Poaceae</taxon>
        <taxon>BOP clade</taxon>
        <taxon>Pooideae</taxon>
        <taxon>Triticodae</taxon>
        <taxon>Triticeae</taxon>
        <taxon>Triticinae</taxon>
        <taxon>Aegilops</taxon>
    </lineage>
</organism>
<protein>
    <submittedName>
        <fullName evidence="1">Uncharacterized protein</fullName>
    </submittedName>
</protein>
<keyword evidence="2" id="KW-1185">Reference proteome</keyword>
<evidence type="ECO:0000313" key="2">
    <source>
        <dbReference type="Proteomes" id="UP000015105"/>
    </source>
</evidence>
<reference evidence="1" key="5">
    <citation type="journal article" date="2021" name="G3 (Bethesda)">
        <title>Aegilops tauschii genome assembly Aet v5.0 features greater sequence contiguity and improved annotation.</title>
        <authorList>
            <person name="Wang L."/>
            <person name="Zhu T."/>
            <person name="Rodriguez J.C."/>
            <person name="Deal K.R."/>
            <person name="Dubcovsky J."/>
            <person name="McGuire P.E."/>
            <person name="Lux T."/>
            <person name="Spannagl M."/>
            <person name="Mayer K.F.X."/>
            <person name="Baldrich P."/>
            <person name="Meyers B.C."/>
            <person name="Huo N."/>
            <person name="Gu Y.Q."/>
            <person name="Zhou H."/>
            <person name="Devos K.M."/>
            <person name="Bennetzen J.L."/>
            <person name="Unver T."/>
            <person name="Budak H."/>
            <person name="Gulick P.J."/>
            <person name="Galiba G."/>
            <person name="Kalapos B."/>
            <person name="Nelson D.R."/>
            <person name="Li P."/>
            <person name="You F.M."/>
            <person name="Luo M.C."/>
            <person name="Dvorak J."/>
        </authorList>
    </citation>
    <scope>NUCLEOTIDE SEQUENCE [LARGE SCALE GENOMIC DNA]</scope>
    <source>
        <strain evidence="1">cv. AL8/78</strain>
    </source>
</reference>
<accession>A0A453IKP8</accession>
<sequence length="64" mass="6818">DINLFVGTLQLAKVPNGCGYVPLTARHTAASPKGPSGGPAQQDIGHHADVTRLPPFPFYLYLKC</sequence>
<reference evidence="2" key="1">
    <citation type="journal article" date="2014" name="Science">
        <title>Ancient hybridizations among the ancestral genomes of bread wheat.</title>
        <authorList>
            <consortium name="International Wheat Genome Sequencing Consortium,"/>
            <person name="Marcussen T."/>
            <person name="Sandve S.R."/>
            <person name="Heier L."/>
            <person name="Spannagl M."/>
            <person name="Pfeifer M."/>
            <person name="Jakobsen K.S."/>
            <person name="Wulff B.B."/>
            <person name="Steuernagel B."/>
            <person name="Mayer K.F."/>
            <person name="Olsen O.A."/>
        </authorList>
    </citation>
    <scope>NUCLEOTIDE SEQUENCE [LARGE SCALE GENOMIC DNA]</scope>
    <source>
        <strain evidence="2">cv. AL8/78</strain>
    </source>
</reference>
<dbReference type="AlphaFoldDB" id="A0A453IKP8"/>